<protein>
    <recommendedName>
        <fullName evidence="4">SCP domain-containing protein</fullName>
    </recommendedName>
</protein>
<reference evidence="2 3" key="1">
    <citation type="submission" date="2019-10" db="EMBL/GenBank/DDBJ databases">
        <authorList>
            <person name="Palmer J.M."/>
        </authorList>
    </citation>
    <scope>NUCLEOTIDE SEQUENCE [LARGE SCALE GENOMIC DNA]</scope>
    <source>
        <strain evidence="2 3">TWF694</strain>
    </source>
</reference>
<organism evidence="2 3">
    <name type="scientific">Orbilia ellipsospora</name>
    <dbReference type="NCBI Taxonomy" id="2528407"/>
    <lineage>
        <taxon>Eukaryota</taxon>
        <taxon>Fungi</taxon>
        <taxon>Dikarya</taxon>
        <taxon>Ascomycota</taxon>
        <taxon>Pezizomycotina</taxon>
        <taxon>Orbiliomycetes</taxon>
        <taxon>Orbiliales</taxon>
        <taxon>Orbiliaceae</taxon>
        <taxon>Orbilia</taxon>
    </lineage>
</organism>
<proteinExistence type="predicted"/>
<accession>A0AAV9XL19</accession>
<dbReference type="EMBL" id="JAVHJO010000005">
    <property type="protein sequence ID" value="KAK6540468.1"/>
    <property type="molecule type" value="Genomic_DNA"/>
</dbReference>
<feature type="region of interest" description="Disordered" evidence="1">
    <location>
        <begin position="151"/>
        <end position="210"/>
    </location>
</feature>
<dbReference type="Proteomes" id="UP001365542">
    <property type="component" value="Unassembled WGS sequence"/>
</dbReference>
<dbReference type="InterPro" id="IPR036779">
    <property type="entry name" value="LysM_dom_sf"/>
</dbReference>
<dbReference type="AlphaFoldDB" id="A0AAV9XL19"/>
<dbReference type="InterPro" id="IPR018392">
    <property type="entry name" value="LysM"/>
</dbReference>
<evidence type="ECO:0000313" key="3">
    <source>
        <dbReference type="Proteomes" id="UP001365542"/>
    </source>
</evidence>
<sequence>MFIETHAMYLRIDQYILDKFVFLSTTRGIKLGLFEPMQRTCDFAEMWYFDAPATFGDTHPKNTNNKVHMLEEAANLAAAGSPYPTEPDVASNCDNWFQGFSGDNCHSIATAALISEANLLAYNPNLARNCNDIKDQWGYCIHITGSTPIIPTVPQGQTTTFKTTTTPKPQPQTTTPKPQPQTTTQTPPPANTYPPVKPESLPPQNGQKTQCVALTPGKTQPWTVVNDDLQSGVDAACTQIMGGDSKWLEKGNAYTGTTKIFGQVVFYQLKIWLGGFSVPRDTCVQQLRAAVNGCHFDNGATYGGCAYTEDGNLQACFFPSIGLS</sequence>
<name>A0AAV9XL19_9PEZI</name>
<feature type="compositionally biased region" description="Low complexity" evidence="1">
    <location>
        <begin position="154"/>
        <end position="185"/>
    </location>
</feature>
<evidence type="ECO:0000256" key="1">
    <source>
        <dbReference type="SAM" id="MobiDB-lite"/>
    </source>
</evidence>
<evidence type="ECO:0000313" key="2">
    <source>
        <dbReference type="EMBL" id="KAK6540468.1"/>
    </source>
</evidence>
<dbReference type="CDD" id="cd00118">
    <property type="entry name" value="LysM"/>
    <property type="match status" value="1"/>
</dbReference>
<comment type="caution">
    <text evidence="2">The sequence shown here is derived from an EMBL/GenBank/DDBJ whole genome shotgun (WGS) entry which is preliminary data.</text>
</comment>
<feature type="compositionally biased region" description="Pro residues" evidence="1">
    <location>
        <begin position="186"/>
        <end position="201"/>
    </location>
</feature>
<keyword evidence="3" id="KW-1185">Reference proteome</keyword>
<evidence type="ECO:0008006" key="4">
    <source>
        <dbReference type="Google" id="ProtNLM"/>
    </source>
</evidence>
<gene>
    <name evidence="2" type="ORF">TWF694_009262</name>
</gene>
<dbReference type="Gene3D" id="3.10.350.10">
    <property type="entry name" value="LysM domain"/>
    <property type="match status" value="1"/>
</dbReference>